<feature type="compositionally biased region" description="Polar residues" evidence="1">
    <location>
        <begin position="1"/>
        <end position="11"/>
    </location>
</feature>
<feature type="domain" description="WRKY19-like zinc finger" evidence="2">
    <location>
        <begin position="234"/>
        <end position="257"/>
    </location>
</feature>
<feature type="domain" description="WRKY19-like zinc finger" evidence="2">
    <location>
        <begin position="258"/>
        <end position="281"/>
    </location>
</feature>
<dbReference type="OrthoDB" id="79437at2759"/>
<feature type="domain" description="WRKY19-like zinc finger" evidence="2">
    <location>
        <begin position="282"/>
        <end position="305"/>
    </location>
</feature>
<gene>
    <name evidence="3" type="ORF">H310_08103</name>
</gene>
<dbReference type="PANTHER" id="PTHR31827">
    <property type="entry name" value="EMB|CAB89363.1"/>
    <property type="match status" value="1"/>
</dbReference>
<organism evidence="3">
    <name type="scientific">Aphanomyces invadans</name>
    <dbReference type="NCBI Taxonomy" id="157072"/>
    <lineage>
        <taxon>Eukaryota</taxon>
        <taxon>Sar</taxon>
        <taxon>Stramenopiles</taxon>
        <taxon>Oomycota</taxon>
        <taxon>Saprolegniomycetes</taxon>
        <taxon>Saprolegniales</taxon>
        <taxon>Verrucalvaceae</taxon>
        <taxon>Aphanomyces</taxon>
    </lineage>
</organism>
<dbReference type="VEuPathDB" id="FungiDB:H310_08103"/>
<sequence>MHPHQHLTQPPYNVPPEGYKDATDGTPHMMFDHHTHRYVYEDQVPHHSHHLQQHVLHPHVDMGQWPQPSPHHDYPHDPDATPWRATYQPPLAYSTMPESTNSADYFHQAPQLDDRHYPHLTAPYTIIPCAVPMLPPSLPSHLDSGRSLPFVAMSSAVDFASSVDPMKPSVVNFVNVQPPPDYVEVPNQCLERDCMAVIRYRGYCKLHGGARKCCVVSCTKGIQGRNRCIAHGGGKRCQHTNCVRAAQSHGLCKSHGGGTRCKFHGCPKTAQGGGFCRMHGGGRKCKWPGCTNSAQREELCAKHGQKRICSVLGCDRTDRGGGFCMNHRKDKICCIVTCTRLIATTAFAGQATMCAHHVSEHVAATTDPLPFSLGDGANSQMSHVIITNHNVG</sequence>
<dbReference type="Pfam" id="PF24906">
    <property type="entry name" value="Zf_WRKY19"/>
    <property type="match status" value="3"/>
</dbReference>
<dbReference type="GeneID" id="20085153"/>
<proteinExistence type="predicted"/>
<dbReference type="eggNOG" id="ENOG502RBY1">
    <property type="taxonomic scope" value="Eukaryota"/>
</dbReference>
<dbReference type="EMBL" id="KI913967">
    <property type="protein sequence ID" value="ETV99399.1"/>
    <property type="molecule type" value="Genomic_DNA"/>
</dbReference>
<dbReference type="STRING" id="157072.A0A024TZM8"/>
<name>A0A024TZM8_9STRA</name>
<evidence type="ECO:0000259" key="2">
    <source>
        <dbReference type="Pfam" id="PF24906"/>
    </source>
</evidence>
<protein>
    <recommendedName>
        <fullName evidence="2">WRKY19-like zinc finger domain-containing protein</fullName>
    </recommendedName>
</protein>
<evidence type="ECO:0000313" key="3">
    <source>
        <dbReference type="EMBL" id="ETV99399.1"/>
    </source>
</evidence>
<evidence type="ECO:0000256" key="1">
    <source>
        <dbReference type="SAM" id="MobiDB-lite"/>
    </source>
</evidence>
<dbReference type="AlphaFoldDB" id="A0A024TZM8"/>
<accession>A0A024TZM8</accession>
<dbReference type="RefSeq" id="XP_008871955.1">
    <property type="nucleotide sequence ID" value="XM_008873733.1"/>
</dbReference>
<reference evidence="3" key="1">
    <citation type="submission" date="2013-12" db="EMBL/GenBank/DDBJ databases">
        <title>The Genome Sequence of Aphanomyces invadans NJM9701.</title>
        <authorList>
            <consortium name="The Broad Institute Genomics Platform"/>
            <person name="Russ C."/>
            <person name="Tyler B."/>
            <person name="van West P."/>
            <person name="Dieguez-Uribeondo J."/>
            <person name="Young S.K."/>
            <person name="Zeng Q."/>
            <person name="Gargeya S."/>
            <person name="Fitzgerald M."/>
            <person name="Abouelleil A."/>
            <person name="Alvarado L."/>
            <person name="Chapman S.B."/>
            <person name="Gainer-Dewar J."/>
            <person name="Goldberg J."/>
            <person name="Griggs A."/>
            <person name="Gujja S."/>
            <person name="Hansen M."/>
            <person name="Howarth C."/>
            <person name="Imamovic A."/>
            <person name="Ireland A."/>
            <person name="Larimer J."/>
            <person name="McCowan C."/>
            <person name="Murphy C."/>
            <person name="Pearson M."/>
            <person name="Poon T.W."/>
            <person name="Priest M."/>
            <person name="Roberts A."/>
            <person name="Saif S."/>
            <person name="Shea T."/>
            <person name="Sykes S."/>
            <person name="Wortman J."/>
            <person name="Nusbaum C."/>
            <person name="Birren B."/>
        </authorList>
    </citation>
    <scope>NUCLEOTIDE SEQUENCE [LARGE SCALE GENOMIC DNA]</scope>
    <source>
        <strain evidence="3">NJM9701</strain>
    </source>
</reference>
<feature type="region of interest" description="Disordered" evidence="1">
    <location>
        <begin position="1"/>
        <end position="25"/>
    </location>
</feature>
<dbReference type="InterPro" id="IPR056866">
    <property type="entry name" value="Znf_WRKY19"/>
</dbReference>
<dbReference type="PANTHER" id="PTHR31827:SF1">
    <property type="entry name" value="EMB|CAB89363.1"/>
    <property type="match status" value="1"/>
</dbReference>